<accession>A0A371CWY8</accession>
<feature type="region of interest" description="Disordered" evidence="1">
    <location>
        <begin position="1"/>
        <end position="27"/>
    </location>
</feature>
<feature type="compositionally biased region" description="Polar residues" evidence="1">
    <location>
        <begin position="180"/>
        <end position="196"/>
    </location>
</feature>
<protein>
    <submittedName>
        <fullName evidence="2">Uncharacterized protein</fullName>
    </submittedName>
</protein>
<evidence type="ECO:0000256" key="1">
    <source>
        <dbReference type="SAM" id="MobiDB-lite"/>
    </source>
</evidence>
<sequence>MNPMYQQVQPAPARAPPPVPQFDDVPYQGPQRANELGRIIAWHIKTTYFTLVDAPEVAELPRFVEWVDNTIRPGENVIFYSLYILDHVFRESIYRDLQWFGSKTYWDDKGYKDITWVRFAKWPVHELSAMVNELYVAVASRWTHYQLHGTGSAARPSRSRTLPAPQPASSALAPMHMPQQFGQQGHSSYQQSTSTFVPRPPDQAAYHAYASGSGSAPQAYAPGSSHHARVQVHYASLSQGMGSAPQYSGYGHHTGGAHSGMGAAPYPELAQPGHVPSSGMAVVRLPGAGYGGYAQPVASGSRTDPYAQPYDPAGGVAGTPGPSGHAQPFHFGSLS</sequence>
<keyword evidence="3" id="KW-1185">Reference proteome</keyword>
<dbReference type="AlphaFoldDB" id="A0A371CWY8"/>
<dbReference type="EMBL" id="KZ857445">
    <property type="protein sequence ID" value="RDX44790.1"/>
    <property type="molecule type" value="Genomic_DNA"/>
</dbReference>
<proteinExistence type="predicted"/>
<gene>
    <name evidence="2" type="ORF">OH76DRAFT_1421162</name>
</gene>
<dbReference type="Proteomes" id="UP000256964">
    <property type="component" value="Unassembled WGS sequence"/>
</dbReference>
<feature type="region of interest" description="Disordered" evidence="1">
    <location>
        <begin position="300"/>
        <end position="335"/>
    </location>
</feature>
<feature type="region of interest" description="Disordered" evidence="1">
    <location>
        <begin position="150"/>
        <end position="209"/>
    </location>
</feature>
<evidence type="ECO:0000313" key="3">
    <source>
        <dbReference type="Proteomes" id="UP000256964"/>
    </source>
</evidence>
<reference evidence="2 3" key="1">
    <citation type="journal article" date="2018" name="Biotechnol. Biofuels">
        <title>Integrative visual omics of the white-rot fungus Polyporus brumalis exposes the biotechnological potential of its oxidative enzymes for delignifying raw plant biomass.</title>
        <authorList>
            <person name="Miyauchi S."/>
            <person name="Rancon A."/>
            <person name="Drula E."/>
            <person name="Hage H."/>
            <person name="Chaduli D."/>
            <person name="Favel A."/>
            <person name="Grisel S."/>
            <person name="Henrissat B."/>
            <person name="Herpoel-Gimbert I."/>
            <person name="Ruiz-Duenas F.J."/>
            <person name="Chevret D."/>
            <person name="Hainaut M."/>
            <person name="Lin J."/>
            <person name="Wang M."/>
            <person name="Pangilinan J."/>
            <person name="Lipzen A."/>
            <person name="Lesage-Meessen L."/>
            <person name="Navarro D."/>
            <person name="Riley R."/>
            <person name="Grigoriev I.V."/>
            <person name="Zhou S."/>
            <person name="Raouche S."/>
            <person name="Rosso M.N."/>
        </authorList>
    </citation>
    <scope>NUCLEOTIDE SEQUENCE [LARGE SCALE GENOMIC DNA]</scope>
    <source>
        <strain evidence="2 3">BRFM 1820</strain>
    </source>
</reference>
<evidence type="ECO:0000313" key="2">
    <source>
        <dbReference type="EMBL" id="RDX44790.1"/>
    </source>
</evidence>
<organism evidence="2 3">
    <name type="scientific">Lentinus brumalis</name>
    <dbReference type="NCBI Taxonomy" id="2498619"/>
    <lineage>
        <taxon>Eukaryota</taxon>
        <taxon>Fungi</taxon>
        <taxon>Dikarya</taxon>
        <taxon>Basidiomycota</taxon>
        <taxon>Agaricomycotina</taxon>
        <taxon>Agaricomycetes</taxon>
        <taxon>Polyporales</taxon>
        <taxon>Polyporaceae</taxon>
        <taxon>Lentinus</taxon>
    </lineage>
</organism>
<name>A0A371CWY8_9APHY</name>
<feature type="compositionally biased region" description="Low complexity" evidence="1">
    <location>
        <begin position="1"/>
        <end position="12"/>
    </location>
</feature>